<proteinExistence type="predicted"/>
<name>A0ABT3KZT5_9BURK</name>
<dbReference type="EMBL" id="QZCW01000004">
    <property type="protein sequence ID" value="MCW5323434.1"/>
    <property type="molecule type" value="Genomic_DNA"/>
</dbReference>
<accession>A0ABT3KZT5</accession>
<sequence>MPTNQRPGADPPATSGPKVTGNQLTLTYHRREQTRIRREPAAATAFCGEQRRQCGHQREQRAVSAKTVTLTLAALADSGDVTGEATPSPRATTWLQGQLPARRMSFTSNQAVTHGTNGSRQPRPRCLITTCRLGFQGQPPTQLTLT</sequence>
<feature type="region of interest" description="Disordered" evidence="1">
    <location>
        <begin position="1"/>
        <end position="21"/>
    </location>
</feature>
<evidence type="ECO:0000313" key="3">
    <source>
        <dbReference type="Proteomes" id="UP001208935"/>
    </source>
</evidence>
<gene>
    <name evidence="2" type="ORF">D5039_20500</name>
</gene>
<reference evidence="3" key="1">
    <citation type="submission" date="2023-07" db="EMBL/GenBank/DDBJ databases">
        <title>Verminephrobacter genomes.</title>
        <authorList>
            <person name="Lund M.B."/>
        </authorList>
    </citation>
    <scope>NUCLEOTIDE SEQUENCE [LARGE SCALE GENOMIC DNA]</scope>
    <source>
        <strain evidence="3">AtM5-05</strain>
    </source>
</reference>
<evidence type="ECO:0000313" key="2">
    <source>
        <dbReference type="EMBL" id="MCW5323434.1"/>
    </source>
</evidence>
<keyword evidence="3" id="KW-1185">Reference proteome</keyword>
<evidence type="ECO:0000256" key="1">
    <source>
        <dbReference type="SAM" id="MobiDB-lite"/>
    </source>
</evidence>
<dbReference type="Pfam" id="PF13753">
    <property type="entry name" value="SWM_repeat"/>
    <property type="match status" value="1"/>
</dbReference>
<dbReference type="Proteomes" id="UP001208935">
    <property type="component" value="Unassembled WGS sequence"/>
</dbReference>
<comment type="caution">
    <text evidence="2">The sequence shown here is derived from an EMBL/GenBank/DDBJ whole genome shotgun (WGS) entry which is preliminary data.</text>
</comment>
<organism evidence="2 3">
    <name type="scientific">Verminephrobacter aporrectodeae subsp. tuberculatae</name>
    <dbReference type="NCBI Taxonomy" id="1110392"/>
    <lineage>
        <taxon>Bacteria</taxon>
        <taxon>Pseudomonadati</taxon>
        <taxon>Pseudomonadota</taxon>
        <taxon>Betaproteobacteria</taxon>
        <taxon>Burkholderiales</taxon>
        <taxon>Comamonadaceae</taxon>
        <taxon>Verminephrobacter</taxon>
    </lineage>
</organism>
<dbReference type="RefSeq" id="WP_265283277.1">
    <property type="nucleotide sequence ID" value="NZ_QZCW01000004.1"/>
</dbReference>
<dbReference type="InterPro" id="IPR028059">
    <property type="entry name" value="SWM_rpt"/>
</dbReference>
<protein>
    <submittedName>
        <fullName evidence="2">Uncharacterized protein</fullName>
    </submittedName>
</protein>